<comment type="caution">
    <text evidence="2">The sequence shown here is derived from an EMBL/GenBank/DDBJ whole genome shotgun (WGS) entry which is preliminary data.</text>
</comment>
<evidence type="ECO:0000313" key="3">
    <source>
        <dbReference type="Proteomes" id="UP001626550"/>
    </source>
</evidence>
<accession>A0ABD2PVN7</accession>
<sequence length="177" mass="20140">MVKIPVVTDATTKIVIKSISLTNRSNRSHKPEVWIEVLEDFFTNSVVLDEHRKLLYAYQSLEPRFQVKLASEYTKAKQAKDPFDYFGRRILPVLIGHTLLPKTVADSVRIKAQSGTIFMVSSIFKTGQYSGPKRTLHQPICKIHRRYGNQARSCRPPCSSAKRDRTENANPGKNPKV</sequence>
<gene>
    <name evidence="2" type="ORF">Ciccas_010160</name>
</gene>
<dbReference type="Proteomes" id="UP001626550">
    <property type="component" value="Unassembled WGS sequence"/>
</dbReference>
<evidence type="ECO:0000313" key="2">
    <source>
        <dbReference type="EMBL" id="KAL3311260.1"/>
    </source>
</evidence>
<proteinExistence type="predicted"/>
<dbReference type="EMBL" id="JBJKFK010002333">
    <property type="protein sequence ID" value="KAL3311260.1"/>
    <property type="molecule type" value="Genomic_DNA"/>
</dbReference>
<keyword evidence="3" id="KW-1185">Reference proteome</keyword>
<protein>
    <submittedName>
        <fullName evidence="2">Uncharacterized protein</fullName>
    </submittedName>
</protein>
<evidence type="ECO:0000256" key="1">
    <source>
        <dbReference type="SAM" id="MobiDB-lite"/>
    </source>
</evidence>
<reference evidence="2 3" key="1">
    <citation type="submission" date="2024-11" db="EMBL/GenBank/DDBJ databases">
        <title>Adaptive evolution of stress response genes in parasites aligns with host niche diversity.</title>
        <authorList>
            <person name="Hahn C."/>
            <person name="Resl P."/>
        </authorList>
    </citation>
    <scope>NUCLEOTIDE SEQUENCE [LARGE SCALE GENOMIC DNA]</scope>
    <source>
        <strain evidence="2">EGGRZ-B1_66</strain>
        <tissue evidence="2">Body</tissue>
    </source>
</reference>
<feature type="region of interest" description="Disordered" evidence="1">
    <location>
        <begin position="150"/>
        <end position="177"/>
    </location>
</feature>
<dbReference type="AlphaFoldDB" id="A0ABD2PVN7"/>
<name>A0ABD2PVN7_9PLAT</name>
<organism evidence="2 3">
    <name type="scientific">Cichlidogyrus casuarinus</name>
    <dbReference type="NCBI Taxonomy" id="1844966"/>
    <lineage>
        <taxon>Eukaryota</taxon>
        <taxon>Metazoa</taxon>
        <taxon>Spiralia</taxon>
        <taxon>Lophotrochozoa</taxon>
        <taxon>Platyhelminthes</taxon>
        <taxon>Monogenea</taxon>
        <taxon>Monopisthocotylea</taxon>
        <taxon>Dactylogyridea</taxon>
        <taxon>Ancyrocephalidae</taxon>
        <taxon>Cichlidogyrus</taxon>
    </lineage>
</organism>